<feature type="domain" description="HTH CENPB-type" evidence="4">
    <location>
        <begin position="56"/>
        <end position="131"/>
    </location>
</feature>
<reference evidence="5 6" key="1">
    <citation type="journal article" date="2021" name="Elife">
        <title>Chloroplast acquisition without the gene transfer in kleptoplastic sea slugs, Plakobranchus ocellatus.</title>
        <authorList>
            <person name="Maeda T."/>
            <person name="Takahashi S."/>
            <person name="Yoshida T."/>
            <person name="Shimamura S."/>
            <person name="Takaki Y."/>
            <person name="Nagai Y."/>
            <person name="Toyoda A."/>
            <person name="Suzuki Y."/>
            <person name="Arimoto A."/>
            <person name="Ishii H."/>
            <person name="Satoh N."/>
            <person name="Nishiyama T."/>
            <person name="Hasebe M."/>
            <person name="Maruyama T."/>
            <person name="Minagawa J."/>
            <person name="Obokata J."/>
            <person name="Shigenobu S."/>
        </authorList>
    </citation>
    <scope>NUCLEOTIDE SEQUENCE [LARGE SCALE GENOMIC DNA]</scope>
</reference>
<dbReference type="SUPFAM" id="SSF46689">
    <property type="entry name" value="Homeodomain-like"/>
    <property type="match status" value="1"/>
</dbReference>
<evidence type="ECO:0000259" key="4">
    <source>
        <dbReference type="PROSITE" id="PS51253"/>
    </source>
</evidence>
<dbReference type="GO" id="GO:0003677">
    <property type="term" value="F:DNA binding"/>
    <property type="evidence" value="ECO:0007669"/>
    <property type="project" value="UniProtKB-KW"/>
</dbReference>
<dbReference type="Proteomes" id="UP000762676">
    <property type="component" value="Unassembled WGS sequence"/>
</dbReference>
<dbReference type="EMBL" id="BMAT01004487">
    <property type="protein sequence ID" value="GFR74390.1"/>
    <property type="molecule type" value="Genomic_DNA"/>
</dbReference>
<evidence type="ECO:0000313" key="6">
    <source>
        <dbReference type="Proteomes" id="UP000762676"/>
    </source>
</evidence>
<dbReference type="InterPro" id="IPR007889">
    <property type="entry name" value="HTH_Psq"/>
</dbReference>
<dbReference type="InterPro" id="IPR006600">
    <property type="entry name" value="HTH_CenpB_DNA-bd_dom"/>
</dbReference>
<dbReference type="Pfam" id="PF03221">
    <property type="entry name" value="HTH_Tnp_Tc5"/>
    <property type="match status" value="1"/>
</dbReference>
<dbReference type="Pfam" id="PF05225">
    <property type="entry name" value="HTH_psq"/>
    <property type="match status" value="1"/>
</dbReference>
<keyword evidence="1" id="KW-0238">DNA-binding</keyword>
<dbReference type="PROSITE" id="PS51253">
    <property type="entry name" value="HTH_CENPB"/>
    <property type="match status" value="1"/>
</dbReference>
<evidence type="ECO:0000256" key="3">
    <source>
        <dbReference type="SAM" id="MobiDB-lite"/>
    </source>
</evidence>
<dbReference type="InterPro" id="IPR009057">
    <property type="entry name" value="Homeodomain-like_sf"/>
</dbReference>
<dbReference type="Gene3D" id="1.10.10.60">
    <property type="entry name" value="Homeodomain-like"/>
    <property type="match status" value="1"/>
</dbReference>
<evidence type="ECO:0000256" key="1">
    <source>
        <dbReference type="ARBA" id="ARBA00023125"/>
    </source>
</evidence>
<comment type="caution">
    <text evidence="5">The sequence shown here is derived from an EMBL/GenBank/DDBJ whole genome shotgun (WGS) entry which is preliminary data.</text>
</comment>
<proteinExistence type="predicted"/>
<feature type="region of interest" description="Disordered" evidence="3">
    <location>
        <begin position="136"/>
        <end position="164"/>
    </location>
</feature>
<evidence type="ECO:0000256" key="2">
    <source>
        <dbReference type="ARBA" id="ARBA00023242"/>
    </source>
</evidence>
<gene>
    <name evidence="5" type="ORF">ElyMa_002161500</name>
</gene>
<keyword evidence="2" id="KW-0539">Nucleus</keyword>
<accession>A0AAV4FQ57</accession>
<feature type="compositionally biased region" description="Basic and acidic residues" evidence="3">
    <location>
        <begin position="283"/>
        <end position="293"/>
    </location>
</feature>
<keyword evidence="6" id="KW-1185">Reference proteome</keyword>
<name>A0AAV4FQ57_9GAST</name>
<feature type="region of interest" description="Disordered" evidence="3">
    <location>
        <begin position="277"/>
        <end position="301"/>
    </location>
</feature>
<sequence length="301" mass="32934">MAPVKTRPKTTKYTEEAVQAACQAVLVSKKGLREAARDHGVPPSTLRDRLKGRKPFHEIERTVITTYEEERLVIWMKECARRGFGRTMNQVQRAVQSILNQRKAVTVSKDNLPGKKWVSLFLKRHKDVTLSTPQALGAQRAAATEAKHPMDPPSPTTYPSALPPLAASPLPSCSTIASSSSSSSSHVITPLPAISASSSSQSSSITTIPAALCSSSAEVGPSTKELLDRLLDLAAEQGLHRLIHFRTLHSLGNETDDPAERLFSSFYSRLITFVPPKTNTQTDSDRDNSREQTFDNLPLPL</sequence>
<organism evidence="5 6">
    <name type="scientific">Elysia marginata</name>
    <dbReference type="NCBI Taxonomy" id="1093978"/>
    <lineage>
        <taxon>Eukaryota</taxon>
        <taxon>Metazoa</taxon>
        <taxon>Spiralia</taxon>
        <taxon>Lophotrochozoa</taxon>
        <taxon>Mollusca</taxon>
        <taxon>Gastropoda</taxon>
        <taxon>Heterobranchia</taxon>
        <taxon>Euthyneura</taxon>
        <taxon>Panpulmonata</taxon>
        <taxon>Sacoglossa</taxon>
        <taxon>Placobranchoidea</taxon>
        <taxon>Plakobranchidae</taxon>
        <taxon>Elysia</taxon>
    </lineage>
</organism>
<evidence type="ECO:0000313" key="5">
    <source>
        <dbReference type="EMBL" id="GFR74390.1"/>
    </source>
</evidence>
<protein>
    <submittedName>
        <fullName evidence="5">Tigger transposable element-derived protein 6-like protein</fullName>
    </submittedName>
</protein>
<dbReference type="AlphaFoldDB" id="A0AAV4FQ57"/>